<accession>A0AAD7WVZ2</accession>
<protein>
    <submittedName>
        <fullName evidence="2">Uncharacterized protein</fullName>
    </submittedName>
</protein>
<name>A0AAD7WVZ2_9TELE</name>
<feature type="region of interest" description="Disordered" evidence="1">
    <location>
        <begin position="1"/>
        <end position="27"/>
    </location>
</feature>
<evidence type="ECO:0000313" key="2">
    <source>
        <dbReference type="EMBL" id="KAJ8410279.1"/>
    </source>
</evidence>
<evidence type="ECO:0000313" key="3">
    <source>
        <dbReference type="Proteomes" id="UP001221898"/>
    </source>
</evidence>
<gene>
    <name evidence="2" type="ORF">AAFF_G00202600</name>
</gene>
<keyword evidence="3" id="KW-1185">Reference proteome</keyword>
<sequence>MDLGKIVSPPGWRKGQQTAEAGGDAPLPISRTISPAFSPADRIGVMLVTHFTMSSCRSDREQGFRGSGRRVCEPREPGLIRPVPRLTYGTTPASQLRLPSQGHGTLPAAAHRDTLLLSISRGPRHTIMACVLWERNGRRVTLEQPLPLSGGEWEGGRMRERLIEKISAV</sequence>
<dbReference type="Proteomes" id="UP001221898">
    <property type="component" value="Unassembled WGS sequence"/>
</dbReference>
<dbReference type="EMBL" id="JAINUG010000027">
    <property type="protein sequence ID" value="KAJ8410279.1"/>
    <property type="molecule type" value="Genomic_DNA"/>
</dbReference>
<evidence type="ECO:0000256" key="1">
    <source>
        <dbReference type="SAM" id="MobiDB-lite"/>
    </source>
</evidence>
<reference evidence="2" key="1">
    <citation type="journal article" date="2023" name="Science">
        <title>Genome structures resolve the early diversification of teleost fishes.</title>
        <authorList>
            <person name="Parey E."/>
            <person name="Louis A."/>
            <person name="Montfort J."/>
            <person name="Bouchez O."/>
            <person name="Roques C."/>
            <person name="Iampietro C."/>
            <person name="Lluch J."/>
            <person name="Castinel A."/>
            <person name="Donnadieu C."/>
            <person name="Desvignes T."/>
            <person name="Floi Bucao C."/>
            <person name="Jouanno E."/>
            <person name="Wen M."/>
            <person name="Mejri S."/>
            <person name="Dirks R."/>
            <person name="Jansen H."/>
            <person name="Henkel C."/>
            <person name="Chen W.J."/>
            <person name="Zahm M."/>
            <person name="Cabau C."/>
            <person name="Klopp C."/>
            <person name="Thompson A.W."/>
            <person name="Robinson-Rechavi M."/>
            <person name="Braasch I."/>
            <person name="Lecointre G."/>
            <person name="Bobe J."/>
            <person name="Postlethwait J.H."/>
            <person name="Berthelot C."/>
            <person name="Roest Crollius H."/>
            <person name="Guiguen Y."/>
        </authorList>
    </citation>
    <scope>NUCLEOTIDE SEQUENCE</scope>
    <source>
        <strain evidence="2">NC1722</strain>
    </source>
</reference>
<comment type="caution">
    <text evidence="2">The sequence shown here is derived from an EMBL/GenBank/DDBJ whole genome shotgun (WGS) entry which is preliminary data.</text>
</comment>
<dbReference type="AlphaFoldDB" id="A0AAD7WVZ2"/>
<proteinExistence type="predicted"/>
<organism evidence="2 3">
    <name type="scientific">Aldrovandia affinis</name>
    <dbReference type="NCBI Taxonomy" id="143900"/>
    <lineage>
        <taxon>Eukaryota</taxon>
        <taxon>Metazoa</taxon>
        <taxon>Chordata</taxon>
        <taxon>Craniata</taxon>
        <taxon>Vertebrata</taxon>
        <taxon>Euteleostomi</taxon>
        <taxon>Actinopterygii</taxon>
        <taxon>Neopterygii</taxon>
        <taxon>Teleostei</taxon>
        <taxon>Notacanthiformes</taxon>
        <taxon>Halosauridae</taxon>
        <taxon>Aldrovandia</taxon>
    </lineage>
</organism>